<gene>
    <name evidence="2" type="ORF">GCM10009093_24060</name>
</gene>
<keyword evidence="1" id="KW-1133">Transmembrane helix</keyword>
<dbReference type="RefSeq" id="WP_343795026.1">
    <property type="nucleotide sequence ID" value="NZ_BAAAEJ010000008.1"/>
</dbReference>
<accession>A0ABN0YIC8</accession>
<name>A0ABN0YIC8_9CAUL</name>
<dbReference type="EMBL" id="BAAAEJ010000008">
    <property type="protein sequence ID" value="GAA0396597.1"/>
    <property type="molecule type" value="Genomic_DNA"/>
</dbReference>
<sequence length="163" mass="17564">MWTLRIASLVTLIAAIGTWIAKGIVIDRYIGMPLSNFGLFLIAHPVSKIGMLMLFALGGLLCLAALIALFVHGVAKDRSPSSPVDLVIWLGVFALIGLSLLVNGYQEMAIQMAIKEVGPVSFAVTAPQRVEQLFVFSLALWPSAFALLMLLVARMRRSKAIGA</sequence>
<proteinExistence type="predicted"/>
<feature type="transmembrane region" description="Helical" evidence="1">
    <location>
        <begin position="49"/>
        <end position="74"/>
    </location>
</feature>
<feature type="transmembrane region" description="Helical" evidence="1">
    <location>
        <begin position="86"/>
        <end position="105"/>
    </location>
</feature>
<comment type="caution">
    <text evidence="2">The sequence shown here is derived from an EMBL/GenBank/DDBJ whole genome shotgun (WGS) entry which is preliminary data.</text>
</comment>
<evidence type="ECO:0000256" key="1">
    <source>
        <dbReference type="SAM" id="Phobius"/>
    </source>
</evidence>
<reference evidence="2 3" key="1">
    <citation type="journal article" date="2019" name="Int. J. Syst. Evol. Microbiol.">
        <title>The Global Catalogue of Microorganisms (GCM) 10K type strain sequencing project: providing services to taxonomists for standard genome sequencing and annotation.</title>
        <authorList>
            <consortium name="The Broad Institute Genomics Platform"/>
            <consortium name="The Broad Institute Genome Sequencing Center for Infectious Disease"/>
            <person name="Wu L."/>
            <person name="Ma J."/>
        </authorList>
    </citation>
    <scope>NUCLEOTIDE SEQUENCE [LARGE SCALE GENOMIC DNA]</scope>
    <source>
        <strain evidence="2 3">JCM 13476</strain>
    </source>
</reference>
<evidence type="ECO:0000313" key="2">
    <source>
        <dbReference type="EMBL" id="GAA0396597.1"/>
    </source>
</evidence>
<evidence type="ECO:0000313" key="3">
    <source>
        <dbReference type="Proteomes" id="UP001500791"/>
    </source>
</evidence>
<dbReference type="Proteomes" id="UP001500791">
    <property type="component" value="Unassembled WGS sequence"/>
</dbReference>
<keyword evidence="1" id="KW-0472">Membrane</keyword>
<feature type="transmembrane region" description="Helical" evidence="1">
    <location>
        <begin position="133"/>
        <end position="153"/>
    </location>
</feature>
<organism evidence="2 3">
    <name type="scientific">Brevundimonas terrae</name>
    <dbReference type="NCBI Taxonomy" id="363631"/>
    <lineage>
        <taxon>Bacteria</taxon>
        <taxon>Pseudomonadati</taxon>
        <taxon>Pseudomonadota</taxon>
        <taxon>Alphaproteobacteria</taxon>
        <taxon>Caulobacterales</taxon>
        <taxon>Caulobacteraceae</taxon>
        <taxon>Brevundimonas</taxon>
    </lineage>
</organism>
<protein>
    <submittedName>
        <fullName evidence="2">Uncharacterized protein</fullName>
    </submittedName>
</protein>
<keyword evidence="1" id="KW-0812">Transmembrane</keyword>
<keyword evidence="3" id="KW-1185">Reference proteome</keyword>